<keyword evidence="5" id="KW-1185">Reference proteome</keyword>
<dbReference type="Pfam" id="PF02826">
    <property type="entry name" value="2-Hacid_dh_C"/>
    <property type="match status" value="1"/>
</dbReference>
<dbReference type="Proteomes" id="UP000562254">
    <property type="component" value="Unassembled WGS sequence"/>
</dbReference>
<dbReference type="EC" id="1.1.1.79" evidence="4"/>
<organism evidence="4 5">
    <name type="scientific">Neoroseomonas alkaliterrae</name>
    <dbReference type="NCBI Taxonomy" id="1452450"/>
    <lineage>
        <taxon>Bacteria</taxon>
        <taxon>Pseudomonadati</taxon>
        <taxon>Pseudomonadota</taxon>
        <taxon>Alphaproteobacteria</taxon>
        <taxon>Acetobacterales</taxon>
        <taxon>Acetobacteraceae</taxon>
        <taxon>Neoroseomonas</taxon>
    </lineage>
</organism>
<dbReference type="CDD" id="cd12164">
    <property type="entry name" value="GDH_like_2"/>
    <property type="match status" value="1"/>
</dbReference>
<proteinExistence type="predicted"/>
<dbReference type="EC" id="1.1.1.81" evidence="4"/>
<sequence length="312" mass="33682">MILVVKSGGEAALPEWREHFAAFAPGLECRWWDDPALDPASVDFALVWDPEPGRLARMPRLRAIFGSGAGVDLIAADPDLPRHVPLVRCVPPEATQRMAEFVAWAVLSLNRDARRMAIAQARRAWDYFEAPFAAAEQTVGIMGLGAMGRRAAEVLRAIGVPVIGWSRTRKALAGVECFAGPDELTAFLARSQVLVCLLPATPETTGIIAAPLLARLPRGAGLVQAGRGAHQVLPDILAALDSGQLSGAVLDVFEPEPLPPDSPAWAHPRVIVTPHVGSLPSRRERARYVADCIARLGRGERLPNLYDPERGY</sequence>
<dbReference type="GO" id="GO:0030267">
    <property type="term" value="F:glyoxylate reductase (NADPH) activity"/>
    <property type="evidence" value="ECO:0007669"/>
    <property type="project" value="UniProtKB-EC"/>
</dbReference>
<accession>A0A840YAY7</accession>
<dbReference type="PANTHER" id="PTHR43333">
    <property type="entry name" value="2-HACID_DH_C DOMAIN-CONTAINING PROTEIN"/>
    <property type="match status" value="1"/>
</dbReference>
<feature type="domain" description="D-isomer specific 2-hydroxyacid dehydrogenase NAD-binding" evidence="3">
    <location>
        <begin position="105"/>
        <end position="277"/>
    </location>
</feature>
<dbReference type="GO" id="GO:0051287">
    <property type="term" value="F:NAD binding"/>
    <property type="evidence" value="ECO:0007669"/>
    <property type="project" value="InterPro"/>
</dbReference>
<dbReference type="InterPro" id="IPR006140">
    <property type="entry name" value="D-isomer_DH_NAD-bd"/>
</dbReference>
<evidence type="ECO:0000256" key="2">
    <source>
        <dbReference type="ARBA" id="ARBA00023027"/>
    </source>
</evidence>
<keyword evidence="4" id="KW-0670">Pyruvate</keyword>
<evidence type="ECO:0000256" key="1">
    <source>
        <dbReference type="ARBA" id="ARBA00023002"/>
    </source>
</evidence>
<keyword evidence="1 4" id="KW-0560">Oxidoreductase</keyword>
<comment type="caution">
    <text evidence="4">The sequence shown here is derived from an EMBL/GenBank/DDBJ whole genome shotgun (WGS) entry which is preliminary data.</text>
</comment>
<reference evidence="4 5" key="1">
    <citation type="submission" date="2020-08" db="EMBL/GenBank/DDBJ databases">
        <title>Genomic Encyclopedia of Type Strains, Phase IV (KMG-IV): sequencing the most valuable type-strain genomes for metagenomic binning, comparative biology and taxonomic classification.</title>
        <authorList>
            <person name="Goeker M."/>
        </authorList>
    </citation>
    <scope>NUCLEOTIDE SEQUENCE [LARGE SCALE GENOMIC DNA]</scope>
    <source>
        <strain evidence="4 5">DSM 25895</strain>
    </source>
</reference>
<dbReference type="EMBL" id="JACIJE010000010">
    <property type="protein sequence ID" value="MBB5691143.1"/>
    <property type="molecule type" value="Genomic_DNA"/>
</dbReference>
<dbReference type="Gene3D" id="3.40.50.720">
    <property type="entry name" value="NAD(P)-binding Rossmann-like Domain"/>
    <property type="match status" value="2"/>
</dbReference>
<dbReference type="SUPFAM" id="SSF51735">
    <property type="entry name" value="NAD(P)-binding Rossmann-fold domains"/>
    <property type="match status" value="1"/>
</dbReference>
<protein>
    <submittedName>
        <fullName evidence="4">Glyoxylate/hydroxypyruvate reductase A</fullName>
        <ecNumber evidence="4">1.1.1.79</ecNumber>
        <ecNumber evidence="4">1.1.1.81</ecNumber>
    </submittedName>
</protein>
<dbReference type="PANTHER" id="PTHR43333:SF1">
    <property type="entry name" value="D-ISOMER SPECIFIC 2-HYDROXYACID DEHYDROGENASE NAD-BINDING DOMAIN-CONTAINING PROTEIN"/>
    <property type="match status" value="1"/>
</dbReference>
<evidence type="ECO:0000259" key="3">
    <source>
        <dbReference type="Pfam" id="PF02826"/>
    </source>
</evidence>
<dbReference type="InterPro" id="IPR036291">
    <property type="entry name" value="NAD(P)-bd_dom_sf"/>
</dbReference>
<evidence type="ECO:0000313" key="4">
    <source>
        <dbReference type="EMBL" id="MBB5691143.1"/>
    </source>
</evidence>
<keyword evidence="2" id="KW-0520">NAD</keyword>
<dbReference type="RefSeq" id="WP_184486539.1">
    <property type="nucleotide sequence ID" value="NZ_JAAEDJ010000019.1"/>
</dbReference>
<evidence type="ECO:0000313" key="5">
    <source>
        <dbReference type="Proteomes" id="UP000562254"/>
    </source>
</evidence>
<dbReference type="GO" id="GO:0016618">
    <property type="term" value="F:hydroxypyruvate reductase [NAD(P)H] activity"/>
    <property type="evidence" value="ECO:0007669"/>
    <property type="project" value="UniProtKB-EC"/>
</dbReference>
<name>A0A840YAY7_9PROT</name>
<gene>
    <name evidence="4" type="ORF">FHS88_003295</name>
</gene>
<dbReference type="AlphaFoldDB" id="A0A840YAY7"/>